<dbReference type="Gene3D" id="1.10.10.10">
    <property type="entry name" value="Winged helix-like DNA-binding domain superfamily/Winged helix DNA-binding domain"/>
    <property type="match status" value="1"/>
</dbReference>
<evidence type="ECO:0000256" key="3">
    <source>
        <dbReference type="ARBA" id="ARBA00023082"/>
    </source>
</evidence>
<dbReference type="PRINTS" id="PR00038">
    <property type="entry name" value="HTHLUXR"/>
</dbReference>
<proteinExistence type="inferred from homology"/>
<evidence type="ECO:0000256" key="4">
    <source>
        <dbReference type="ARBA" id="ARBA00023163"/>
    </source>
</evidence>
<dbReference type="Pfam" id="PF08281">
    <property type="entry name" value="Sigma70_r4_2"/>
    <property type="match status" value="1"/>
</dbReference>
<keyword evidence="3" id="KW-0731">Sigma factor</keyword>
<dbReference type="SUPFAM" id="SSF88659">
    <property type="entry name" value="Sigma3 and sigma4 domains of RNA polymerase sigma factors"/>
    <property type="match status" value="1"/>
</dbReference>
<dbReference type="SMART" id="SM00421">
    <property type="entry name" value="HTH_LUXR"/>
    <property type="match status" value="1"/>
</dbReference>
<dbReference type="Pfam" id="PF04542">
    <property type="entry name" value="Sigma70_r2"/>
    <property type="match status" value="1"/>
</dbReference>
<reference evidence="6 7" key="1">
    <citation type="journal article" date="2018" name="Int. J. Syst. Evol. Microbiol.">
        <title>Zhouia spongiae sp. nov., isolated from a marine sponge.</title>
        <authorList>
            <person name="Zhuang L."/>
            <person name="Lin B."/>
            <person name="Qin F."/>
            <person name="Luo L."/>
        </authorList>
    </citation>
    <scope>NUCLEOTIDE SEQUENCE [LARGE SCALE GENOMIC DNA]</scope>
    <source>
        <strain evidence="6 7">HN-Y44</strain>
    </source>
</reference>
<feature type="domain" description="HTH luxR-type" evidence="5">
    <location>
        <begin position="120"/>
        <end position="178"/>
    </location>
</feature>
<dbReference type="InterPro" id="IPR007627">
    <property type="entry name" value="RNA_pol_sigma70_r2"/>
</dbReference>
<dbReference type="PANTHER" id="PTHR43133:SF46">
    <property type="entry name" value="RNA POLYMERASE SIGMA-70 FACTOR ECF SUBFAMILY"/>
    <property type="match status" value="1"/>
</dbReference>
<dbReference type="InterPro" id="IPR013325">
    <property type="entry name" value="RNA_pol_sigma_r2"/>
</dbReference>
<evidence type="ECO:0000259" key="5">
    <source>
        <dbReference type="SMART" id="SM00421"/>
    </source>
</evidence>
<dbReference type="InterPro" id="IPR013324">
    <property type="entry name" value="RNA_pol_sigma_r3/r4-like"/>
</dbReference>
<evidence type="ECO:0000313" key="6">
    <source>
        <dbReference type="EMBL" id="UNY98640.1"/>
    </source>
</evidence>
<dbReference type="InterPro" id="IPR039425">
    <property type="entry name" value="RNA_pol_sigma-70-like"/>
</dbReference>
<dbReference type="CDD" id="cd06171">
    <property type="entry name" value="Sigma70_r4"/>
    <property type="match status" value="1"/>
</dbReference>
<evidence type="ECO:0000313" key="7">
    <source>
        <dbReference type="Proteomes" id="UP000829476"/>
    </source>
</evidence>
<dbReference type="Gene3D" id="1.10.1740.10">
    <property type="match status" value="1"/>
</dbReference>
<gene>
    <name evidence="6" type="ORF">MQE36_16370</name>
</gene>
<organism evidence="6 7">
    <name type="scientific">Zhouia spongiae</name>
    <dbReference type="NCBI Taxonomy" id="2202721"/>
    <lineage>
        <taxon>Bacteria</taxon>
        <taxon>Pseudomonadati</taxon>
        <taxon>Bacteroidota</taxon>
        <taxon>Flavobacteriia</taxon>
        <taxon>Flavobacteriales</taxon>
        <taxon>Flavobacteriaceae</taxon>
        <taxon>Zhouia</taxon>
    </lineage>
</organism>
<sequence>MSIQNKLIKGDIGAFEKVYNTYFQKVYGIILKYTRDQTFADDLLQDVFIKFWNNRSKIASDLTIEHQLFVLTRSVVFNFLKKSVREKQLMEEYREIHPVVNGARNDEFEQKKIQKLNQLIEALPEKQQKVFTMHKLEGLSYEEIAEHLNISKNTVSSHMTAALNQLKKSNILLLQIIFLLN</sequence>
<comment type="similarity">
    <text evidence="1">Belongs to the sigma-70 factor family. ECF subfamily.</text>
</comment>
<keyword evidence="7" id="KW-1185">Reference proteome</keyword>
<dbReference type="EMBL" id="CP094326">
    <property type="protein sequence ID" value="UNY98640.1"/>
    <property type="molecule type" value="Genomic_DNA"/>
</dbReference>
<dbReference type="InterPro" id="IPR000792">
    <property type="entry name" value="Tscrpt_reg_LuxR_C"/>
</dbReference>
<dbReference type="InterPro" id="IPR014284">
    <property type="entry name" value="RNA_pol_sigma-70_dom"/>
</dbReference>
<keyword evidence="4" id="KW-0804">Transcription</keyword>
<evidence type="ECO:0000256" key="2">
    <source>
        <dbReference type="ARBA" id="ARBA00023015"/>
    </source>
</evidence>
<dbReference type="InterPro" id="IPR013249">
    <property type="entry name" value="RNA_pol_sigma70_r4_t2"/>
</dbReference>
<name>A0ABY3YLC0_9FLAO</name>
<dbReference type="NCBIfam" id="TIGR02937">
    <property type="entry name" value="sigma70-ECF"/>
    <property type="match status" value="1"/>
</dbReference>
<dbReference type="SUPFAM" id="SSF88946">
    <property type="entry name" value="Sigma2 domain of RNA polymerase sigma factors"/>
    <property type="match status" value="1"/>
</dbReference>
<protein>
    <submittedName>
        <fullName evidence="6">RNA polymerase sigma-70 factor</fullName>
    </submittedName>
</protein>
<dbReference type="NCBIfam" id="TIGR02985">
    <property type="entry name" value="Sig70_bacteroi1"/>
    <property type="match status" value="1"/>
</dbReference>
<dbReference type="Proteomes" id="UP000829476">
    <property type="component" value="Chromosome"/>
</dbReference>
<keyword evidence="2" id="KW-0805">Transcription regulation</keyword>
<dbReference type="RefSeq" id="WP_242937046.1">
    <property type="nucleotide sequence ID" value="NZ_CP094326.1"/>
</dbReference>
<dbReference type="PANTHER" id="PTHR43133">
    <property type="entry name" value="RNA POLYMERASE ECF-TYPE SIGMA FACTO"/>
    <property type="match status" value="1"/>
</dbReference>
<dbReference type="InterPro" id="IPR014327">
    <property type="entry name" value="RNA_pol_sigma70_bacteroid"/>
</dbReference>
<evidence type="ECO:0000256" key="1">
    <source>
        <dbReference type="ARBA" id="ARBA00010641"/>
    </source>
</evidence>
<accession>A0ABY3YLC0</accession>
<dbReference type="InterPro" id="IPR036388">
    <property type="entry name" value="WH-like_DNA-bd_sf"/>
</dbReference>